<dbReference type="InterPro" id="IPR026741">
    <property type="entry name" value="SNO"/>
</dbReference>
<dbReference type="GO" id="GO:0006355">
    <property type="term" value="P:regulation of DNA-templated transcription"/>
    <property type="evidence" value="ECO:0007669"/>
    <property type="project" value="InterPro"/>
</dbReference>
<dbReference type="GO" id="GO:0005634">
    <property type="term" value="C:nucleus"/>
    <property type="evidence" value="ECO:0007669"/>
    <property type="project" value="TreeGrafter"/>
</dbReference>
<reference evidence="1" key="2">
    <citation type="journal article" date="2023" name="Science">
        <title>Genomic signatures of disease resistance in endangered staghorn corals.</title>
        <authorList>
            <person name="Vollmer S.V."/>
            <person name="Selwyn J.D."/>
            <person name="Despard B.A."/>
            <person name="Roesel C.L."/>
        </authorList>
    </citation>
    <scope>NUCLEOTIDE SEQUENCE</scope>
    <source>
        <strain evidence="1">K2</strain>
    </source>
</reference>
<dbReference type="Proteomes" id="UP001249851">
    <property type="component" value="Unassembled WGS sequence"/>
</dbReference>
<evidence type="ECO:0000313" key="1">
    <source>
        <dbReference type="EMBL" id="KAK2548751.1"/>
    </source>
</evidence>
<sequence length="246" mass="27825">MQGLVKEELWQGSYMTIIYVEGRGPYETSVTSYIKKLQTTRFSVSNDLKYDAESSSIKTKLSSKVNGKVKKGVVFATYSSLIDLGVHGEAVNDVRVLAFAGNSVFGTATTELHTVNVEHGTSWEESLELRTTKTYPDNGYYMSNQRSRCNGNCGDGPEGVIFDIKKLPLSKHFTGMYNDSVKLWLEAEEKLGQAAELTCADGRAKETIWGQFWSAHQVQRMSVCYWFVTGTQNTEHNWCWLFRSWF</sequence>
<dbReference type="GO" id="GO:0042393">
    <property type="term" value="F:histone binding"/>
    <property type="evidence" value="ECO:0007669"/>
    <property type="project" value="TreeGrafter"/>
</dbReference>
<dbReference type="AlphaFoldDB" id="A0AAD9PTR4"/>
<dbReference type="EMBL" id="JARQWQ010000139">
    <property type="protein sequence ID" value="KAK2548751.1"/>
    <property type="molecule type" value="Genomic_DNA"/>
</dbReference>
<reference evidence="1" key="1">
    <citation type="journal article" date="2023" name="G3 (Bethesda)">
        <title>Whole genome assembly and annotation of the endangered Caribbean coral Acropora cervicornis.</title>
        <authorList>
            <person name="Selwyn J.D."/>
            <person name="Vollmer S.V."/>
        </authorList>
    </citation>
    <scope>NUCLEOTIDE SEQUENCE</scope>
    <source>
        <strain evidence="1">K2</strain>
    </source>
</reference>
<accession>A0AAD9PTR4</accession>
<dbReference type="GO" id="GO:0031490">
    <property type="term" value="F:chromatin DNA binding"/>
    <property type="evidence" value="ECO:0007669"/>
    <property type="project" value="TreeGrafter"/>
</dbReference>
<keyword evidence="2" id="KW-1185">Reference proteome</keyword>
<gene>
    <name evidence="1" type="ORF">P5673_031000</name>
</gene>
<organism evidence="1 2">
    <name type="scientific">Acropora cervicornis</name>
    <name type="common">Staghorn coral</name>
    <dbReference type="NCBI Taxonomy" id="6130"/>
    <lineage>
        <taxon>Eukaryota</taxon>
        <taxon>Metazoa</taxon>
        <taxon>Cnidaria</taxon>
        <taxon>Anthozoa</taxon>
        <taxon>Hexacorallia</taxon>
        <taxon>Scleractinia</taxon>
        <taxon>Astrocoeniina</taxon>
        <taxon>Acroporidae</taxon>
        <taxon>Acropora</taxon>
    </lineage>
</organism>
<comment type="caution">
    <text evidence="1">The sequence shown here is derived from an EMBL/GenBank/DDBJ whole genome shotgun (WGS) entry which is preliminary data.</text>
</comment>
<protein>
    <submittedName>
        <fullName evidence="1">Protein strawberry notch</fullName>
    </submittedName>
</protein>
<name>A0AAD9PTR4_ACRCE</name>
<evidence type="ECO:0000313" key="2">
    <source>
        <dbReference type="Proteomes" id="UP001249851"/>
    </source>
</evidence>
<dbReference type="PANTHER" id="PTHR12706">
    <property type="entry name" value="STRAWBERRY NOTCH-RELATED"/>
    <property type="match status" value="1"/>
</dbReference>
<dbReference type="PANTHER" id="PTHR12706:SF30">
    <property type="entry name" value="PROTEIN STRAWBERRY NOTCH-RELATED"/>
    <property type="match status" value="1"/>
</dbReference>
<proteinExistence type="predicted"/>